<evidence type="ECO:0000256" key="1">
    <source>
        <dbReference type="SAM" id="Phobius"/>
    </source>
</evidence>
<evidence type="ECO:0000313" key="3">
    <source>
        <dbReference type="Proteomes" id="UP001142489"/>
    </source>
</evidence>
<name>A0A9Q1B2C0_9SAUR</name>
<dbReference type="OrthoDB" id="10045204at2759"/>
<protein>
    <submittedName>
        <fullName evidence="2">Uncharacterized protein</fullName>
    </submittedName>
</protein>
<feature type="transmembrane region" description="Helical" evidence="1">
    <location>
        <begin position="224"/>
        <end position="245"/>
    </location>
</feature>
<dbReference type="EMBL" id="JAPFRF010000006">
    <property type="protein sequence ID" value="KAJ7329312.1"/>
    <property type="molecule type" value="Genomic_DNA"/>
</dbReference>
<sequence>MGEGMSKKKNLERGLQVPAVHTLVEEHRLGGSQVHTTMEKVTPSLHQSTWPGPRQISLSRVSTSSLLDPEGSIRKSAQREEDWERDLLFEDCQEIFLEGPPLLAKDVQAEKSQECGGLEVGPGPRLQGQTWVLSKDTQTEAAWSDSEDWPYCEAGRDPPSSVYMLEVAKCSEKALQQGLREFFGFLTLLMKIPTLFVIELTHFLGKAVFQMLVVDLITAVGDEMLAPLLAALLHSVFQPLLIFLLKVLSGVRDLSVPAMDILKDIFLQVAVVVKAFRLVEVHHHPVRPYAEQV</sequence>
<gene>
    <name evidence="2" type="ORF">JRQ81_015486</name>
</gene>
<keyword evidence="1" id="KW-0812">Transmembrane</keyword>
<proteinExistence type="predicted"/>
<dbReference type="AlphaFoldDB" id="A0A9Q1B2C0"/>
<dbReference type="Proteomes" id="UP001142489">
    <property type="component" value="Unassembled WGS sequence"/>
</dbReference>
<keyword evidence="3" id="KW-1185">Reference proteome</keyword>
<keyword evidence="1" id="KW-1133">Transmembrane helix</keyword>
<keyword evidence="1" id="KW-0472">Membrane</keyword>
<reference evidence="2" key="1">
    <citation type="journal article" date="2023" name="DNA Res.">
        <title>Chromosome-level genome assembly of Phrynocephalus forsythii using third-generation DNA sequencing and Hi-C analysis.</title>
        <authorList>
            <person name="Qi Y."/>
            <person name="Zhao W."/>
            <person name="Zhao Y."/>
            <person name="Niu C."/>
            <person name="Cao S."/>
            <person name="Zhang Y."/>
        </authorList>
    </citation>
    <scope>NUCLEOTIDE SEQUENCE</scope>
    <source>
        <tissue evidence="2">Muscle</tissue>
    </source>
</reference>
<feature type="transmembrane region" description="Helical" evidence="1">
    <location>
        <begin position="182"/>
        <end position="204"/>
    </location>
</feature>
<organism evidence="2 3">
    <name type="scientific">Phrynocephalus forsythii</name>
    <dbReference type="NCBI Taxonomy" id="171643"/>
    <lineage>
        <taxon>Eukaryota</taxon>
        <taxon>Metazoa</taxon>
        <taxon>Chordata</taxon>
        <taxon>Craniata</taxon>
        <taxon>Vertebrata</taxon>
        <taxon>Euteleostomi</taxon>
        <taxon>Lepidosauria</taxon>
        <taxon>Squamata</taxon>
        <taxon>Bifurcata</taxon>
        <taxon>Unidentata</taxon>
        <taxon>Episquamata</taxon>
        <taxon>Toxicofera</taxon>
        <taxon>Iguania</taxon>
        <taxon>Acrodonta</taxon>
        <taxon>Agamidae</taxon>
        <taxon>Agaminae</taxon>
        <taxon>Phrynocephalus</taxon>
    </lineage>
</organism>
<evidence type="ECO:0000313" key="2">
    <source>
        <dbReference type="EMBL" id="KAJ7329312.1"/>
    </source>
</evidence>
<accession>A0A9Q1B2C0</accession>
<comment type="caution">
    <text evidence="2">The sequence shown here is derived from an EMBL/GenBank/DDBJ whole genome shotgun (WGS) entry which is preliminary data.</text>
</comment>